<evidence type="ECO:0000256" key="2">
    <source>
        <dbReference type="ARBA" id="ARBA00022723"/>
    </source>
</evidence>
<evidence type="ECO:0000259" key="7">
    <source>
        <dbReference type="Pfam" id="PF01432"/>
    </source>
</evidence>
<feature type="domain" description="Oligopeptidase F N-terminal" evidence="8">
    <location>
        <begin position="128"/>
        <end position="196"/>
    </location>
</feature>
<dbReference type="NCBIfam" id="TIGR02290">
    <property type="entry name" value="M3_fam_3"/>
    <property type="match status" value="1"/>
</dbReference>
<name>A0A1H0JFP3_9RHOB</name>
<dbReference type="EMBL" id="FQZZ01000003">
    <property type="protein sequence ID" value="SHK10780.1"/>
    <property type="molecule type" value="Genomic_DNA"/>
</dbReference>
<evidence type="ECO:0000259" key="8">
    <source>
        <dbReference type="Pfam" id="PF08439"/>
    </source>
</evidence>
<gene>
    <name evidence="9" type="ORF">SAMN05444142_103279</name>
</gene>
<keyword evidence="2 6" id="KW-0479">Metal-binding</keyword>
<dbReference type="AlphaFoldDB" id="A0A1H0JFP3"/>
<evidence type="ECO:0000256" key="5">
    <source>
        <dbReference type="ARBA" id="ARBA00023049"/>
    </source>
</evidence>
<dbReference type="PANTHER" id="PTHR11804:SF5">
    <property type="entry name" value="OLIGOENDOPEPTIDASE F"/>
    <property type="match status" value="1"/>
</dbReference>
<dbReference type="SUPFAM" id="SSF55486">
    <property type="entry name" value="Metalloproteases ('zincins'), catalytic domain"/>
    <property type="match status" value="1"/>
</dbReference>
<dbReference type="Gene3D" id="1.20.140.70">
    <property type="entry name" value="Oligopeptidase f, N-terminal domain"/>
    <property type="match status" value="1"/>
</dbReference>
<dbReference type="Pfam" id="PF01432">
    <property type="entry name" value="Peptidase_M3"/>
    <property type="match status" value="1"/>
</dbReference>
<dbReference type="PANTHER" id="PTHR11804">
    <property type="entry name" value="PROTEASE M3 THIMET OLIGOPEPTIDASE-RELATED"/>
    <property type="match status" value="1"/>
</dbReference>
<evidence type="ECO:0000256" key="6">
    <source>
        <dbReference type="RuleBase" id="RU003435"/>
    </source>
</evidence>
<dbReference type="InterPro" id="IPR013647">
    <property type="entry name" value="OligopepF_N_dom"/>
</dbReference>
<comment type="similarity">
    <text evidence="6">Belongs to the peptidase M3 family.</text>
</comment>
<dbReference type="InterPro" id="IPR042088">
    <property type="entry name" value="OligoPept_F_C"/>
</dbReference>
<keyword evidence="1 6" id="KW-0645">Protease</keyword>
<dbReference type="GO" id="GO:0046872">
    <property type="term" value="F:metal ion binding"/>
    <property type="evidence" value="ECO:0007669"/>
    <property type="project" value="UniProtKB-UniRule"/>
</dbReference>
<keyword evidence="4 6" id="KW-0862">Zinc</keyword>
<feature type="domain" description="Peptidase M3A/M3B catalytic" evidence="7">
    <location>
        <begin position="348"/>
        <end position="591"/>
    </location>
</feature>
<dbReference type="Proteomes" id="UP000324252">
    <property type="component" value="Unassembled WGS sequence"/>
</dbReference>
<dbReference type="InterPro" id="IPR001567">
    <property type="entry name" value="Pept_M3A_M3B_dom"/>
</dbReference>
<sequence>MFHLPFPVRDANAASGSGNLGDLPEWDLTDLYKGEDDPQLQTDLDWLERECAAFAADYEGKLDTLDAVGLLGCVQRNERISAIAGRIMSFAGLRYYQLTTDAGRAKFLSDAQEKITNFTTPLVFFTLELNRIDDARLDAMLADNADLGRYRAVFDRIRAMKPYQLSDELEKFLHDLGVVGDAWERLFDETIAGLGFEVDGEPLNIEGTLNLLTDHDRDRRESAARELARVFGMNIKTFARVHNTQAKEKEVIDRWRGMPTAQTARHLSNDVEPEVVEALRNAVVAAYPRLSHRYYELKRKWLGLDRMQVWDRNAPLPMDTPRIVGWDEARTIVTEAYAGFDPRMADLAEPFFTKGWIDAGVKPGKAPGAFAHPTVTDVHPYVMLNYLGKPRDVMTLAHELGHGVHQRLAADQGEMLSSTPLTLAETASVFGEMLTFRKMLDKAKDDTERKVLLAGKVEDMINTVVRQIAFYDFECKLHEARRGGELTPDDINDIWMSVQGESLGPAFDFMDGYETFWAYIPHFIHSPFYVYAYAFGDGLVNALYAVYEEAPEGFQDKYFDMLRAGGSRHHKALLAPFGLDASDPEFWTKGLSMIEAMIDELEAMEG</sequence>
<keyword evidence="10" id="KW-1185">Reference proteome</keyword>
<evidence type="ECO:0000256" key="3">
    <source>
        <dbReference type="ARBA" id="ARBA00022801"/>
    </source>
</evidence>
<evidence type="ECO:0000256" key="1">
    <source>
        <dbReference type="ARBA" id="ARBA00022670"/>
    </source>
</evidence>
<dbReference type="GO" id="GO:0004222">
    <property type="term" value="F:metalloendopeptidase activity"/>
    <property type="evidence" value="ECO:0007669"/>
    <property type="project" value="InterPro"/>
</dbReference>
<dbReference type="GO" id="GO:0006518">
    <property type="term" value="P:peptide metabolic process"/>
    <property type="evidence" value="ECO:0007669"/>
    <property type="project" value="TreeGrafter"/>
</dbReference>
<protein>
    <submittedName>
        <fullName evidence="9">Oligoendopeptidase F</fullName>
    </submittedName>
</protein>
<dbReference type="Gene3D" id="1.10.1370.20">
    <property type="entry name" value="Oligoendopeptidase f, C-terminal domain"/>
    <property type="match status" value="1"/>
</dbReference>
<keyword evidence="3 6" id="KW-0378">Hydrolase</keyword>
<dbReference type="InterPro" id="IPR011977">
    <property type="entry name" value="Pept_M3B_clade3"/>
</dbReference>
<dbReference type="GO" id="GO:0006508">
    <property type="term" value="P:proteolysis"/>
    <property type="evidence" value="ECO:0007669"/>
    <property type="project" value="UniProtKB-KW"/>
</dbReference>
<keyword evidence="5 6" id="KW-0482">Metalloprotease</keyword>
<dbReference type="Pfam" id="PF08439">
    <property type="entry name" value="Peptidase_M3_N"/>
    <property type="match status" value="1"/>
</dbReference>
<evidence type="ECO:0000256" key="4">
    <source>
        <dbReference type="ARBA" id="ARBA00022833"/>
    </source>
</evidence>
<accession>A0A1H0JFP3</accession>
<dbReference type="RefSeq" id="WP_149788850.1">
    <property type="nucleotide sequence ID" value="NZ_FNIO01000005.1"/>
</dbReference>
<dbReference type="InterPro" id="IPR045090">
    <property type="entry name" value="Pept_M3A_M3B"/>
</dbReference>
<dbReference type="OrthoDB" id="9766487at2"/>
<comment type="cofactor">
    <cofactor evidence="6">
        <name>Zn(2+)</name>
        <dbReference type="ChEBI" id="CHEBI:29105"/>
    </cofactor>
    <text evidence="6">Binds 1 zinc ion.</text>
</comment>
<proteinExistence type="inferred from homology"/>
<evidence type="ECO:0000313" key="10">
    <source>
        <dbReference type="Proteomes" id="UP000324252"/>
    </source>
</evidence>
<reference evidence="9 10" key="1">
    <citation type="submission" date="2016-11" db="EMBL/GenBank/DDBJ databases">
        <authorList>
            <person name="Varghese N."/>
            <person name="Submissions S."/>
        </authorList>
    </citation>
    <scope>NUCLEOTIDE SEQUENCE [LARGE SCALE GENOMIC DNA]</scope>
    <source>
        <strain evidence="9 10">DSM 29620</strain>
    </source>
</reference>
<dbReference type="CDD" id="cd09610">
    <property type="entry name" value="M3B_PepF"/>
    <property type="match status" value="1"/>
</dbReference>
<organism evidence="9 10">
    <name type="scientific">Lutimaribacter pacificus</name>
    <dbReference type="NCBI Taxonomy" id="391948"/>
    <lineage>
        <taxon>Bacteria</taxon>
        <taxon>Pseudomonadati</taxon>
        <taxon>Pseudomonadota</taxon>
        <taxon>Alphaproteobacteria</taxon>
        <taxon>Rhodobacterales</taxon>
        <taxon>Roseobacteraceae</taxon>
        <taxon>Lutimaribacter</taxon>
    </lineage>
</organism>
<evidence type="ECO:0000313" key="9">
    <source>
        <dbReference type="EMBL" id="SHK10780.1"/>
    </source>
</evidence>